<gene>
    <name evidence="3" type="ORF">RD792_007281</name>
</gene>
<protein>
    <submittedName>
        <fullName evidence="3">Uncharacterized protein</fullName>
    </submittedName>
</protein>
<evidence type="ECO:0000313" key="3">
    <source>
        <dbReference type="EMBL" id="KAK4484690.1"/>
    </source>
</evidence>
<dbReference type="EMBL" id="JAYDYQ010002533">
    <property type="protein sequence ID" value="KAK4484690.1"/>
    <property type="molecule type" value="Genomic_DNA"/>
</dbReference>
<dbReference type="SMART" id="SM00015">
    <property type="entry name" value="IQ"/>
    <property type="match status" value="1"/>
</dbReference>
<dbReference type="CDD" id="cd23767">
    <property type="entry name" value="IQCD"/>
    <property type="match status" value="1"/>
</dbReference>
<evidence type="ECO:0000256" key="2">
    <source>
        <dbReference type="ARBA" id="ARBA00024341"/>
    </source>
</evidence>
<comment type="similarity">
    <text evidence="2">Belongs to the IQD family.</text>
</comment>
<dbReference type="Proteomes" id="UP001291926">
    <property type="component" value="Unassembled WGS sequence"/>
</dbReference>
<evidence type="ECO:0000313" key="4">
    <source>
        <dbReference type="Proteomes" id="UP001291926"/>
    </source>
</evidence>
<dbReference type="Pfam" id="PF00612">
    <property type="entry name" value="IQ"/>
    <property type="match status" value="1"/>
</dbReference>
<comment type="caution">
    <text evidence="3">The sequence shown here is derived from an EMBL/GenBank/DDBJ whole genome shotgun (WGS) entry which is preliminary data.</text>
</comment>
<name>A0ABR0D6N6_9LAMI</name>
<keyword evidence="1" id="KW-0112">Calmodulin-binding</keyword>
<dbReference type="PANTHER" id="PTHR32295">
    <property type="entry name" value="IQ-DOMAIN 5-RELATED"/>
    <property type="match status" value="1"/>
</dbReference>
<proteinExistence type="inferred from homology"/>
<feature type="non-terminal residue" evidence="3">
    <location>
        <position position="293"/>
    </location>
</feature>
<sequence length="293" mass="33933">MGSGGWLKTLICLKGTKQEKYKQIENAVKKSNGPSRKNDRSRQQPTETVAAIRIQSAFRAYMARKALRRLRGVIRFRGVIGEDHSVKNQALSALKQIHFWSRIQAEIKDRWLGMVIEGRARQKKLENQLKLEAKLHDLEVEWCGGPETMEEIINRIQQREEAAAKRERTMAYAFSHQAYSQTTYLITILIFLKLTKNIGDILQWRANSSQYFGQAYYNLGKESWGWSWKERWIAVRPWENRVQTRPTTLVKKLETRHKASEITNLASLKPVMSNGKLSTHAKKLSRVSHEAAQ</sequence>
<reference evidence="3 4" key="1">
    <citation type="journal article" date="2023" name="bioRxiv">
        <title>Genome report: Whole genome sequence and annotation of Penstemon davidsonii.</title>
        <authorList>
            <person name="Ostevik K.L."/>
            <person name="Alabady M."/>
            <person name="Zhang M."/>
            <person name="Rausher M.D."/>
        </authorList>
    </citation>
    <scope>NUCLEOTIDE SEQUENCE [LARGE SCALE GENOMIC DNA]</scope>
    <source>
        <strain evidence="3">DNT005</strain>
        <tissue evidence="3">Whole leaf</tissue>
    </source>
</reference>
<dbReference type="PANTHER" id="PTHR32295:SF134">
    <property type="entry name" value="PROTEIN IQ-DOMAIN 10"/>
    <property type="match status" value="1"/>
</dbReference>
<dbReference type="InterPro" id="IPR000048">
    <property type="entry name" value="IQ_motif_EF-hand-BS"/>
</dbReference>
<keyword evidence="4" id="KW-1185">Reference proteome</keyword>
<evidence type="ECO:0000256" key="1">
    <source>
        <dbReference type="ARBA" id="ARBA00022860"/>
    </source>
</evidence>
<organism evidence="3 4">
    <name type="scientific">Penstemon davidsonii</name>
    <dbReference type="NCBI Taxonomy" id="160366"/>
    <lineage>
        <taxon>Eukaryota</taxon>
        <taxon>Viridiplantae</taxon>
        <taxon>Streptophyta</taxon>
        <taxon>Embryophyta</taxon>
        <taxon>Tracheophyta</taxon>
        <taxon>Spermatophyta</taxon>
        <taxon>Magnoliopsida</taxon>
        <taxon>eudicotyledons</taxon>
        <taxon>Gunneridae</taxon>
        <taxon>Pentapetalae</taxon>
        <taxon>asterids</taxon>
        <taxon>lamiids</taxon>
        <taxon>Lamiales</taxon>
        <taxon>Plantaginaceae</taxon>
        <taxon>Cheloneae</taxon>
        <taxon>Penstemon</taxon>
    </lineage>
</organism>
<dbReference type="Gene3D" id="1.20.5.190">
    <property type="match status" value="1"/>
</dbReference>
<accession>A0ABR0D6N6</accession>
<dbReference type="PROSITE" id="PS50096">
    <property type="entry name" value="IQ"/>
    <property type="match status" value="1"/>
</dbReference>